<name>A0A078FBN8_BRANA</name>
<dbReference type="EMBL" id="LK031995">
    <property type="protein sequence ID" value="CDY09338.1"/>
    <property type="molecule type" value="Genomic_DNA"/>
</dbReference>
<sequence length="10" mass="1138">MGINSNLMQM</sequence>
<evidence type="ECO:0000313" key="2">
    <source>
        <dbReference type="Proteomes" id="UP000028999"/>
    </source>
</evidence>
<gene>
    <name evidence="1" type="primary">BnaA02g26720D</name>
    <name evidence="1" type="ORF">GSBRNA2T00030791001</name>
</gene>
<protein>
    <submittedName>
        <fullName evidence="1">BnaA02g26720D protein</fullName>
    </submittedName>
</protein>
<evidence type="ECO:0000313" key="1">
    <source>
        <dbReference type="EMBL" id="CDY09338.1"/>
    </source>
</evidence>
<dbReference type="Proteomes" id="UP000028999">
    <property type="component" value="Unassembled WGS sequence"/>
</dbReference>
<proteinExistence type="predicted"/>
<keyword evidence="2" id="KW-1185">Reference proteome</keyword>
<reference evidence="1 2" key="1">
    <citation type="journal article" date="2014" name="Science">
        <title>Plant genetics. Early allopolyploid evolution in the post-Neolithic Brassica napus oilseed genome.</title>
        <authorList>
            <person name="Chalhoub B."/>
            <person name="Denoeud F."/>
            <person name="Liu S."/>
            <person name="Parkin I.A."/>
            <person name="Tang H."/>
            <person name="Wang X."/>
            <person name="Chiquet J."/>
            <person name="Belcram H."/>
            <person name="Tong C."/>
            <person name="Samans B."/>
            <person name="Correa M."/>
            <person name="Da Silva C."/>
            <person name="Just J."/>
            <person name="Falentin C."/>
            <person name="Koh C.S."/>
            <person name="Le Clainche I."/>
            <person name="Bernard M."/>
            <person name="Bento P."/>
            <person name="Noel B."/>
            <person name="Labadie K."/>
            <person name="Alberti A."/>
            <person name="Charles M."/>
            <person name="Arnaud D."/>
            <person name="Guo H."/>
            <person name="Daviaud C."/>
            <person name="Alamery S."/>
            <person name="Jabbari K."/>
            <person name="Zhao M."/>
            <person name="Edger P.P."/>
            <person name="Chelaifa H."/>
            <person name="Tack D."/>
            <person name="Lassalle G."/>
            <person name="Mestiri I."/>
            <person name="Schnel N."/>
            <person name="Le Paslier M.C."/>
            <person name="Fan G."/>
            <person name="Renault V."/>
            <person name="Bayer P.E."/>
            <person name="Golicz A.A."/>
            <person name="Manoli S."/>
            <person name="Lee T.H."/>
            <person name="Thi V.H."/>
            <person name="Chalabi S."/>
            <person name="Hu Q."/>
            <person name="Fan C."/>
            <person name="Tollenaere R."/>
            <person name="Lu Y."/>
            <person name="Battail C."/>
            <person name="Shen J."/>
            <person name="Sidebottom C.H."/>
            <person name="Wang X."/>
            <person name="Canaguier A."/>
            <person name="Chauveau A."/>
            <person name="Berard A."/>
            <person name="Deniot G."/>
            <person name="Guan M."/>
            <person name="Liu Z."/>
            <person name="Sun F."/>
            <person name="Lim Y.P."/>
            <person name="Lyons E."/>
            <person name="Town C.D."/>
            <person name="Bancroft I."/>
            <person name="Wang X."/>
            <person name="Meng J."/>
            <person name="Ma J."/>
            <person name="Pires J.C."/>
            <person name="King G.J."/>
            <person name="Brunel D."/>
            <person name="Delourme R."/>
            <person name="Renard M."/>
            <person name="Aury J.M."/>
            <person name="Adams K.L."/>
            <person name="Batley J."/>
            <person name="Snowdon R.J."/>
            <person name="Tost J."/>
            <person name="Edwards D."/>
            <person name="Zhou Y."/>
            <person name="Hua W."/>
            <person name="Sharpe A.G."/>
            <person name="Paterson A.H."/>
            <person name="Guan C."/>
            <person name="Wincker P."/>
        </authorList>
    </citation>
    <scope>NUCLEOTIDE SEQUENCE [LARGE SCALE GENOMIC DNA]</scope>
    <source>
        <strain evidence="2">cv. Darmor-bzh</strain>
    </source>
</reference>
<organism evidence="1 2">
    <name type="scientific">Brassica napus</name>
    <name type="common">Rape</name>
    <dbReference type="NCBI Taxonomy" id="3708"/>
    <lineage>
        <taxon>Eukaryota</taxon>
        <taxon>Viridiplantae</taxon>
        <taxon>Streptophyta</taxon>
        <taxon>Embryophyta</taxon>
        <taxon>Tracheophyta</taxon>
        <taxon>Spermatophyta</taxon>
        <taxon>Magnoliopsida</taxon>
        <taxon>eudicotyledons</taxon>
        <taxon>Gunneridae</taxon>
        <taxon>Pentapetalae</taxon>
        <taxon>rosids</taxon>
        <taxon>malvids</taxon>
        <taxon>Brassicales</taxon>
        <taxon>Brassicaceae</taxon>
        <taxon>Brassiceae</taxon>
        <taxon>Brassica</taxon>
    </lineage>
</organism>
<accession>A0A078FBN8</accession>
<dbReference type="PaxDb" id="3708-A0A078FBN8"/>